<name>A0ABX1MBC9_9CYAN</name>
<dbReference type="InterPro" id="IPR019734">
    <property type="entry name" value="TPR_rpt"/>
</dbReference>
<gene>
    <name evidence="4" type="ORF">DP115_16770</name>
</gene>
<feature type="coiled-coil region" evidence="1">
    <location>
        <begin position="290"/>
        <end position="347"/>
    </location>
</feature>
<evidence type="ECO:0000256" key="1">
    <source>
        <dbReference type="SAM" id="Coils"/>
    </source>
</evidence>
<organism evidence="4 5">
    <name type="scientific">Brasilonema octagenarum UFV-OR1</name>
    <dbReference type="NCBI Taxonomy" id="417115"/>
    <lineage>
        <taxon>Bacteria</taxon>
        <taxon>Bacillati</taxon>
        <taxon>Cyanobacteriota</taxon>
        <taxon>Cyanophyceae</taxon>
        <taxon>Nostocales</taxon>
        <taxon>Scytonemataceae</taxon>
        <taxon>Brasilonema</taxon>
        <taxon>Octagenarum group</taxon>
    </lineage>
</organism>
<dbReference type="Gene3D" id="1.25.40.10">
    <property type="entry name" value="Tetratricopeptide repeat domain"/>
    <property type="match status" value="3"/>
</dbReference>
<feature type="domain" description="CHAT" evidence="3">
    <location>
        <begin position="641"/>
        <end position="921"/>
    </location>
</feature>
<accession>A0ABX1MBC9</accession>
<reference evidence="4 5" key="1">
    <citation type="submission" date="2018-06" db="EMBL/GenBank/DDBJ databases">
        <title>Comparative genomics of Brasilonema spp. strains.</title>
        <authorList>
            <person name="Alvarenga D.O."/>
            <person name="Fiore M.F."/>
            <person name="Varani A.M."/>
        </authorList>
    </citation>
    <scope>NUCLEOTIDE SEQUENCE [LARGE SCALE GENOMIC DNA]</scope>
    <source>
        <strain evidence="4 5">UFV-OR1</strain>
    </source>
</reference>
<keyword evidence="2" id="KW-0732">Signal</keyword>
<dbReference type="SMART" id="SM00028">
    <property type="entry name" value="TPR"/>
    <property type="match status" value="6"/>
</dbReference>
<dbReference type="EMBL" id="QMEC01000062">
    <property type="protein sequence ID" value="NMF64331.1"/>
    <property type="molecule type" value="Genomic_DNA"/>
</dbReference>
<feature type="chain" id="PRO_5046561179" description="CHAT domain-containing protein" evidence="2">
    <location>
        <begin position="21"/>
        <end position="923"/>
    </location>
</feature>
<protein>
    <recommendedName>
        <fullName evidence="3">CHAT domain-containing protein</fullName>
    </recommendedName>
</protein>
<feature type="signal peptide" evidence="2">
    <location>
        <begin position="1"/>
        <end position="20"/>
    </location>
</feature>
<dbReference type="Proteomes" id="UP000762253">
    <property type="component" value="Unassembled WGS sequence"/>
</dbReference>
<dbReference type="Pfam" id="PF12770">
    <property type="entry name" value="CHAT"/>
    <property type="match status" value="1"/>
</dbReference>
<comment type="caution">
    <text evidence="4">The sequence shown here is derived from an EMBL/GenBank/DDBJ whole genome shotgun (WGS) entry which is preliminary data.</text>
</comment>
<keyword evidence="1" id="KW-0175">Coiled coil</keyword>
<dbReference type="InterPro" id="IPR024983">
    <property type="entry name" value="CHAT_dom"/>
</dbReference>
<evidence type="ECO:0000313" key="5">
    <source>
        <dbReference type="Proteomes" id="UP000762253"/>
    </source>
</evidence>
<dbReference type="InterPro" id="IPR011990">
    <property type="entry name" value="TPR-like_helical_dom_sf"/>
</dbReference>
<dbReference type="PANTHER" id="PTHR10098">
    <property type="entry name" value="RAPSYN-RELATED"/>
    <property type="match status" value="1"/>
</dbReference>
<evidence type="ECO:0000313" key="4">
    <source>
        <dbReference type="EMBL" id="NMF64331.1"/>
    </source>
</evidence>
<evidence type="ECO:0000259" key="3">
    <source>
        <dbReference type="Pfam" id="PF12770"/>
    </source>
</evidence>
<dbReference type="RefSeq" id="WP_169265913.1">
    <property type="nucleotide sequence ID" value="NZ_QMEC01000062.1"/>
</dbReference>
<dbReference type="PANTHER" id="PTHR10098:SF112">
    <property type="entry name" value="SLR0380 PROTEIN"/>
    <property type="match status" value="1"/>
</dbReference>
<sequence>MSVILTLATLSQIMTPVPLAAQPVSQMTVAAVVRSTDTKELLQQGLQLYQAEKFADSVKVFTQASQAFQAVEDGLNQALALSYLSLAQQQLGELANAEKAIDNSLALLHNKNGSKEYLSIRAQALNTIGQLQLAQGKPDQALKSWEEATVIYKQIGDEAGTTGSQINQAQALQALGFYRRANNTLDAVEQSTNKQSDSVIKATRLLNLGNTLRVVGNLGKSQQVLLKSLIIAQKQQSKQKVAEIQLSLGNTAQALANNETEEEKNKGYIQKSLNYYRQAATTSEKPLTQLESQLNELRFLRIRVDKLLDQQRKIQFQLAAADKNILSEQEKKDLSEQEKTISQERQNNLSDISQRLLPQIQSQIATIPPSRSSINARINFAQSLIKLKQKNNTSNISWREIAEIVKVSANQAQQLQDNRTYSYALGTLGNLYEQTQQWSEAQNLTEQAMKLAERIFASDIAYRWRWQLGRILKARGNNEEAKASYKQAINYLKSLRNDLAVVNRDVQFSFRDEVEPVYREYVSFLLEGNSSEENIKIATEVIDSLQVAELDNFFRRACVDAKTVQLSEIDKKNNTVFIYPLILPDRLAVITSLPNGVKRRYTFDFPKDESGNFITSDKMEQTIEELSQKLLNRNSGEFLPDLRNLYNWLVQKTLDSNLKKDTNIVFVLDGALRNIPMAALYDGKQFLIEKEYNLALTPGLQLLPTITPLTAERLKRRVVVAGLSELPKEFEQKYPGRFNDLPYVTKEVSQIASEVKIPARQELLNSKFTRIALTDAVKSSNAPVVHLATHGQFSSQADNTFILTWNGEVNVNELKSVLRTRETNQQEAVDLLVLSACQTAKGDNRATLGIAGVAIQSGARSTLATLWSVADDTTATLMTEFYDNLVNKKMPKAEALRQAQVNLLKNYRHPYFWAPYILIGNWQ</sequence>
<keyword evidence="5" id="KW-1185">Reference proteome</keyword>
<evidence type="ECO:0000256" key="2">
    <source>
        <dbReference type="SAM" id="SignalP"/>
    </source>
</evidence>
<dbReference type="SUPFAM" id="SSF48452">
    <property type="entry name" value="TPR-like"/>
    <property type="match status" value="2"/>
</dbReference>
<proteinExistence type="predicted"/>